<evidence type="ECO:0000256" key="2">
    <source>
        <dbReference type="ARBA" id="ARBA00005983"/>
    </source>
</evidence>
<dbReference type="InterPro" id="IPR016064">
    <property type="entry name" value="NAD/diacylglycerol_kinase_sf"/>
</dbReference>
<name>A0A4R9AXY2_9MICO</name>
<evidence type="ECO:0000259" key="9">
    <source>
        <dbReference type="PROSITE" id="PS50146"/>
    </source>
</evidence>
<dbReference type="Gene3D" id="2.60.200.40">
    <property type="match status" value="1"/>
</dbReference>
<evidence type="ECO:0000256" key="4">
    <source>
        <dbReference type="ARBA" id="ARBA00022741"/>
    </source>
</evidence>
<dbReference type="RefSeq" id="WP_134550786.1">
    <property type="nucleotide sequence ID" value="NZ_SOHL01000008.1"/>
</dbReference>
<keyword evidence="11" id="KW-1185">Reference proteome</keyword>
<evidence type="ECO:0000256" key="1">
    <source>
        <dbReference type="ARBA" id="ARBA00001946"/>
    </source>
</evidence>
<dbReference type="InterPro" id="IPR001206">
    <property type="entry name" value="Diacylglycerol_kinase_cat_dom"/>
</dbReference>
<dbReference type="GO" id="GO:0016301">
    <property type="term" value="F:kinase activity"/>
    <property type="evidence" value="ECO:0007669"/>
    <property type="project" value="UniProtKB-KW"/>
</dbReference>
<dbReference type="Pfam" id="PF00781">
    <property type="entry name" value="DAGK_cat"/>
    <property type="match status" value="1"/>
</dbReference>
<keyword evidence="7" id="KW-0444">Lipid biosynthesis</keyword>
<accession>A0A4R9AXY2</accession>
<dbReference type="InterPro" id="IPR045540">
    <property type="entry name" value="YegS/DAGK_C"/>
</dbReference>
<dbReference type="GO" id="GO:0005886">
    <property type="term" value="C:plasma membrane"/>
    <property type="evidence" value="ECO:0007669"/>
    <property type="project" value="TreeGrafter"/>
</dbReference>
<dbReference type="Gene3D" id="3.40.50.10330">
    <property type="entry name" value="Probable inorganic polyphosphate/atp-NAD kinase, domain 1"/>
    <property type="match status" value="1"/>
</dbReference>
<dbReference type="EMBL" id="SOHL01000008">
    <property type="protein sequence ID" value="TFD72601.1"/>
    <property type="molecule type" value="Genomic_DNA"/>
</dbReference>
<comment type="caution">
    <text evidence="10">The sequence shown here is derived from an EMBL/GenBank/DDBJ whole genome shotgun (WGS) entry which is preliminary data.</text>
</comment>
<keyword evidence="7" id="KW-0594">Phospholipid biosynthesis</keyword>
<evidence type="ECO:0000256" key="6">
    <source>
        <dbReference type="ARBA" id="ARBA00022840"/>
    </source>
</evidence>
<evidence type="ECO:0000256" key="7">
    <source>
        <dbReference type="ARBA" id="ARBA00023209"/>
    </source>
</evidence>
<dbReference type="PANTHER" id="PTHR12358">
    <property type="entry name" value="SPHINGOSINE KINASE"/>
    <property type="match status" value="1"/>
</dbReference>
<dbReference type="GO" id="GO:0005524">
    <property type="term" value="F:ATP binding"/>
    <property type="evidence" value="ECO:0007669"/>
    <property type="project" value="UniProtKB-KW"/>
</dbReference>
<keyword evidence="6" id="KW-0067">ATP-binding</keyword>
<evidence type="ECO:0000256" key="5">
    <source>
        <dbReference type="ARBA" id="ARBA00022777"/>
    </source>
</evidence>
<keyword evidence="3" id="KW-0808">Transferase</keyword>
<dbReference type="GO" id="GO:0008654">
    <property type="term" value="P:phospholipid biosynthetic process"/>
    <property type="evidence" value="ECO:0007669"/>
    <property type="project" value="UniProtKB-KW"/>
</dbReference>
<dbReference type="Proteomes" id="UP000297983">
    <property type="component" value="Unassembled WGS sequence"/>
</dbReference>
<dbReference type="InterPro" id="IPR017438">
    <property type="entry name" value="ATP-NAD_kinase_N"/>
</dbReference>
<gene>
    <name evidence="10" type="ORF">E3T50_04520</name>
</gene>
<proteinExistence type="inferred from homology"/>
<comment type="similarity">
    <text evidence="2">Belongs to the diacylglycerol/lipid kinase family.</text>
</comment>
<dbReference type="AlphaFoldDB" id="A0A4R9AXY2"/>
<dbReference type="PROSITE" id="PS50146">
    <property type="entry name" value="DAGK"/>
    <property type="match status" value="1"/>
</dbReference>
<keyword evidence="5 10" id="KW-0418">Kinase</keyword>
<evidence type="ECO:0000256" key="3">
    <source>
        <dbReference type="ARBA" id="ARBA00022679"/>
    </source>
</evidence>
<dbReference type="Pfam" id="PF19279">
    <property type="entry name" value="YegS_C"/>
    <property type="match status" value="1"/>
</dbReference>
<dbReference type="PANTHER" id="PTHR12358:SF106">
    <property type="entry name" value="LIPID KINASE YEGS"/>
    <property type="match status" value="1"/>
</dbReference>
<organism evidence="10 11">
    <name type="scientific">Cryobacterium gelidum</name>
    <dbReference type="NCBI Taxonomy" id="1259164"/>
    <lineage>
        <taxon>Bacteria</taxon>
        <taxon>Bacillati</taxon>
        <taxon>Actinomycetota</taxon>
        <taxon>Actinomycetes</taxon>
        <taxon>Micrococcales</taxon>
        <taxon>Microbacteriaceae</taxon>
        <taxon>Cryobacterium</taxon>
    </lineage>
</organism>
<dbReference type="InterPro" id="IPR050187">
    <property type="entry name" value="Lipid_Phosphate_FormReg"/>
</dbReference>
<protein>
    <submittedName>
        <fullName evidence="10">Diacylglycerol kinase</fullName>
    </submittedName>
</protein>
<sequence length="327" mass="35254">MRDATSTAKRQRAAVIYNPIKVDLDAIASVVAQEEEANKWDETVWLPTSEDDPGQGRAKEVLESGASVVIVAGGDGTVRAVAEGLQGGSIPMALLPSGTGNLLARNLDLSLDDIELAVHTAFTGVDRKIDLGLIEITRADRATSHHVFLVMAGLGLDAKMLANTDDDLKKKAGWLAYVTALALTLRDKNELRFHYALDRGPSRATRAHTIIVANCGFLPSNIVLLPDAAVDDGEFDIALLRPEGIVGWVQIFVKVIWENGVLRRTKAGRALMTREVSALRYVRATELGVRLQHAEQIELDGDGFGAALEFHVRVDPGGLTIKLPPSS</sequence>
<evidence type="ECO:0000313" key="10">
    <source>
        <dbReference type="EMBL" id="TFD72601.1"/>
    </source>
</evidence>
<comment type="cofactor">
    <cofactor evidence="1">
        <name>Mg(2+)</name>
        <dbReference type="ChEBI" id="CHEBI:18420"/>
    </cofactor>
</comment>
<evidence type="ECO:0000256" key="8">
    <source>
        <dbReference type="ARBA" id="ARBA00023264"/>
    </source>
</evidence>
<dbReference type="SUPFAM" id="SSF111331">
    <property type="entry name" value="NAD kinase/diacylglycerol kinase-like"/>
    <property type="match status" value="1"/>
</dbReference>
<evidence type="ECO:0000313" key="11">
    <source>
        <dbReference type="Proteomes" id="UP000297983"/>
    </source>
</evidence>
<keyword evidence="8" id="KW-1208">Phospholipid metabolism</keyword>
<feature type="domain" description="DAGKc" evidence="9">
    <location>
        <begin position="8"/>
        <end position="138"/>
    </location>
</feature>
<reference evidence="10 11" key="1">
    <citation type="submission" date="2019-03" db="EMBL/GenBank/DDBJ databases">
        <title>Genomics of glacier-inhabiting Cryobacterium strains.</title>
        <authorList>
            <person name="Liu Q."/>
            <person name="Xin Y.-H."/>
        </authorList>
    </citation>
    <scope>NUCLEOTIDE SEQUENCE [LARGE SCALE GENOMIC DNA]</scope>
    <source>
        <strain evidence="10 11">Hz16</strain>
    </source>
</reference>
<keyword evidence="7" id="KW-0443">Lipid metabolism</keyword>
<keyword evidence="4" id="KW-0547">Nucleotide-binding</keyword>